<evidence type="ECO:0000313" key="2">
    <source>
        <dbReference type="EMBL" id="MCI4657858.1"/>
    </source>
</evidence>
<dbReference type="EMBL" id="JALGAR010000001">
    <property type="protein sequence ID" value="MCI4657858.1"/>
    <property type="molecule type" value="Genomic_DNA"/>
</dbReference>
<evidence type="ECO:0000313" key="3">
    <source>
        <dbReference type="Proteomes" id="UP001165341"/>
    </source>
</evidence>
<evidence type="ECO:0000256" key="1">
    <source>
        <dbReference type="SAM" id="Phobius"/>
    </source>
</evidence>
<organism evidence="2 3">
    <name type="scientific">Cryobacterium zhongshanensis</name>
    <dbReference type="NCBI Taxonomy" id="2928153"/>
    <lineage>
        <taxon>Bacteria</taxon>
        <taxon>Bacillati</taxon>
        <taxon>Actinomycetota</taxon>
        <taxon>Actinomycetes</taxon>
        <taxon>Micrococcales</taxon>
        <taxon>Microbacteriaceae</taxon>
        <taxon>Cryobacterium</taxon>
    </lineage>
</organism>
<reference evidence="2" key="1">
    <citation type="submission" date="2022-03" db="EMBL/GenBank/DDBJ databases">
        <title>Cryobacterium sp. nov. strain ZS14-85, isolated from Antarctic soil.</title>
        <authorList>
            <person name="Li J."/>
            <person name="Niu G."/>
        </authorList>
    </citation>
    <scope>NUCLEOTIDE SEQUENCE</scope>
    <source>
        <strain evidence="2">ZS14-85</strain>
    </source>
</reference>
<proteinExistence type="predicted"/>
<protein>
    <submittedName>
        <fullName evidence="2">SHOCT domain-containing protein</fullName>
    </submittedName>
</protein>
<keyword evidence="1" id="KW-0472">Membrane</keyword>
<keyword evidence="1" id="KW-0812">Transmembrane</keyword>
<comment type="caution">
    <text evidence="2">The sequence shown here is derived from an EMBL/GenBank/DDBJ whole genome shotgun (WGS) entry which is preliminary data.</text>
</comment>
<sequence length="99" mass="10708">MMWGNGMNMAWGWPFGILVIAGIVLLIIWAVRSTGASTQRNDQQVAQLPRAGVVQPSKARQILDERFAAGDVTAEQYRAQLKVLGIPSGGVDDGMSTEH</sequence>
<name>A0AA41QVL0_9MICO</name>
<accession>A0AA41QVL0</accession>
<dbReference type="Proteomes" id="UP001165341">
    <property type="component" value="Unassembled WGS sequence"/>
</dbReference>
<keyword evidence="1" id="KW-1133">Transmembrane helix</keyword>
<keyword evidence="3" id="KW-1185">Reference proteome</keyword>
<feature type="transmembrane region" description="Helical" evidence="1">
    <location>
        <begin position="12"/>
        <end position="31"/>
    </location>
</feature>
<gene>
    <name evidence="2" type="ORF">MQH31_08565</name>
</gene>
<dbReference type="AlphaFoldDB" id="A0AA41QVL0"/>
<dbReference type="RefSeq" id="WP_243011633.1">
    <property type="nucleotide sequence ID" value="NZ_JALGAR010000001.1"/>
</dbReference>